<accession>A0A087DCF6</accession>
<protein>
    <submittedName>
        <fullName evidence="1">Uncharacterized protein</fullName>
    </submittedName>
</protein>
<evidence type="ECO:0000313" key="2">
    <source>
        <dbReference type="Proteomes" id="UP000029066"/>
    </source>
</evidence>
<name>A0A087DCF6_9BIFI</name>
<evidence type="ECO:0000313" key="1">
    <source>
        <dbReference type="EMBL" id="KFI93206.1"/>
    </source>
</evidence>
<sequence length="119" mass="14195">MTGHWVEDETPPVILMDTRTPPMWDGVSMEWLDWTPPLTGFLCANNDLLKTSICPKCRHPWQPWWTRGHENGWKLKHHSRLQVDLERCGWCNLTLAISRWESQEPQEWVLDENDYKEQP</sequence>
<proteinExistence type="predicted"/>
<dbReference type="AlphaFoldDB" id="A0A087DCF6"/>
<dbReference type="STRING" id="1437607.BISA_1372"/>
<organism evidence="1 2">
    <name type="scientific">Bifidobacterium saguini DSM 23967</name>
    <dbReference type="NCBI Taxonomy" id="1437607"/>
    <lineage>
        <taxon>Bacteria</taxon>
        <taxon>Bacillati</taxon>
        <taxon>Actinomycetota</taxon>
        <taxon>Actinomycetes</taxon>
        <taxon>Bifidobacteriales</taxon>
        <taxon>Bifidobacteriaceae</taxon>
        <taxon>Bifidobacterium</taxon>
    </lineage>
</organism>
<gene>
    <name evidence="1" type="ORF">BISA_1372</name>
</gene>
<dbReference type="EMBL" id="JGZN01000006">
    <property type="protein sequence ID" value="KFI93206.1"/>
    <property type="molecule type" value="Genomic_DNA"/>
</dbReference>
<dbReference type="Proteomes" id="UP000029066">
    <property type="component" value="Unassembled WGS sequence"/>
</dbReference>
<comment type="caution">
    <text evidence="1">The sequence shown here is derived from an EMBL/GenBank/DDBJ whole genome shotgun (WGS) entry which is preliminary data.</text>
</comment>
<dbReference type="RefSeq" id="WP_051917332.1">
    <property type="nucleotide sequence ID" value="NZ_JDUT01000003.1"/>
</dbReference>
<reference evidence="1 2" key="1">
    <citation type="submission" date="2014-03" db="EMBL/GenBank/DDBJ databases">
        <title>Genomics of Bifidobacteria.</title>
        <authorList>
            <person name="Ventura M."/>
            <person name="Milani C."/>
            <person name="Lugli G.A."/>
        </authorList>
    </citation>
    <scope>NUCLEOTIDE SEQUENCE [LARGE SCALE GENOMIC DNA]</scope>
    <source>
        <strain evidence="1 2">DSM 23967</strain>
    </source>
</reference>